<evidence type="ECO:0000313" key="1">
    <source>
        <dbReference type="Proteomes" id="UP000504603"/>
    </source>
</evidence>
<proteinExistence type="predicted"/>
<keyword evidence="1" id="KW-1185">Reference proteome</keyword>
<dbReference type="OrthoDB" id="1938940at2759"/>
<reference evidence="2" key="1">
    <citation type="submission" date="2025-08" db="UniProtKB">
        <authorList>
            <consortium name="RefSeq"/>
        </authorList>
    </citation>
    <scope>IDENTIFICATION</scope>
    <source>
        <strain evidence="2">OHB3-1</strain>
    </source>
</reference>
<dbReference type="KEGG" id="mcha:111014377"/>
<evidence type="ECO:0000313" key="2">
    <source>
        <dbReference type="RefSeq" id="XP_022144767.1"/>
    </source>
</evidence>
<gene>
    <name evidence="2" type="primary">LOC111014377</name>
</gene>
<dbReference type="RefSeq" id="XP_022144767.1">
    <property type="nucleotide sequence ID" value="XM_022289075.1"/>
</dbReference>
<dbReference type="GeneID" id="111014377"/>
<dbReference type="Proteomes" id="UP000504603">
    <property type="component" value="Unplaced"/>
</dbReference>
<dbReference type="AlphaFoldDB" id="A0A6J1CUM2"/>
<name>A0A6J1CUM2_MOMCH</name>
<protein>
    <submittedName>
        <fullName evidence="2">Uncharacterized protein LOC111014377</fullName>
    </submittedName>
</protein>
<organism evidence="1 2">
    <name type="scientific">Momordica charantia</name>
    <name type="common">Bitter gourd</name>
    <name type="synonym">Balsam pear</name>
    <dbReference type="NCBI Taxonomy" id="3673"/>
    <lineage>
        <taxon>Eukaryota</taxon>
        <taxon>Viridiplantae</taxon>
        <taxon>Streptophyta</taxon>
        <taxon>Embryophyta</taxon>
        <taxon>Tracheophyta</taxon>
        <taxon>Spermatophyta</taxon>
        <taxon>Magnoliopsida</taxon>
        <taxon>eudicotyledons</taxon>
        <taxon>Gunneridae</taxon>
        <taxon>Pentapetalae</taxon>
        <taxon>rosids</taxon>
        <taxon>fabids</taxon>
        <taxon>Cucurbitales</taxon>
        <taxon>Cucurbitaceae</taxon>
        <taxon>Momordiceae</taxon>
        <taxon>Momordica</taxon>
    </lineage>
</organism>
<sequence length="99" mass="10638">MASGELPVQIEEQDDELFEIDLEAVNSIVPPPHCSDSAYTFFTAGAALLANCLLPIADVSNAVPMADSEPTRLEKLLLLPPGFGILALIDRSEMKINRG</sequence>
<accession>A0A6J1CUM2</accession>